<dbReference type="CDD" id="cd00093">
    <property type="entry name" value="HTH_XRE"/>
    <property type="match status" value="1"/>
</dbReference>
<dbReference type="AlphaFoldDB" id="A0A212JTF9"/>
<dbReference type="RefSeq" id="WP_296942199.1">
    <property type="nucleotide sequence ID" value="NZ_LT599032.1"/>
</dbReference>
<evidence type="ECO:0000313" key="3">
    <source>
        <dbReference type="EMBL" id="SBW02716.1"/>
    </source>
</evidence>
<dbReference type="PANTHER" id="PTHR46558:SF11">
    <property type="entry name" value="HTH-TYPE TRANSCRIPTIONAL REGULATOR XRE"/>
    <property type="match status" value="1"/>
</dbReference>
<dbReference type="SMART" id="SM00530">
    <property type="entry name" value="HTH_XRE"/>
    <property type="match status" value="1"/>
</dbReference>
<proteinExistence type="predicted"/>
<accession>A0A212JTF9</accession>
<gene>
    <name evidence="3" type="ORF">KL86DYS1_30385</name>
</gene>
<organism evidence="3">
    <name type="scientific">uncultured Dysgonomonas sp</name>
    <dbReference type="NCBI Taxonomy" id="206096"/>
    <lineage>
        <taxon>Bacteria</taxon>
        <taxon>Pseudomonadati</taxon>
        <taxon>Bacteroidota</taxon>
        <taxon>Bacteroidia</taxon>
        <taxon>Bacteroidales</taxon>
        <taxon>Dysgonomonadaceae</taxon>
        <taxon>Dysgonomonas</taxon>
        <taxon>environmental samples</taxon>
    </lineage>
</organism>
<dbReference type="InterPro" id="IPR001387">
    <property type="entry name" value="Cro/C1-type_HTH"/>
</dbReference>
<dbReference type="InterPro" id="IPR010982">
    <property type="entry name" value="Lambda_DNA-bd_dom_sf"/>
</dbReference>
<dbReference type="Pfam" id="PF01381">
    <property type="entry name" value="HTH_3"/>
    <property type="match status" value="1"/>
</dbReference>
<sequence>METTFETKKSDYGYNAKRLREILGVKQEELAERIGVSQQTVSRFESTPQLDDETLDKIAAALNISVDAIKNFSEDAAINFVANTFHDSTVANTYHQCSFNPLDKVIELYERMLKAEQEKVQLLQEVLKDKK</sequence>
<dbReference type="GO" id="GO:0003677">
    <property type="term" value="F:DNA binding"/>
    <property type="evidence" value="ECO:0007669"/>
    <property type="project" value="UniProtKB-KW"/>
</dbReference>
<reference evidence="3" key="1">
    <citation type="submission" date="2016-04" db="EMBL/GenBank/DDBJ databases">
        <authorList>
            <person name="Evans L.H."/>
            <person name="Alamgir A."/>
            <person name="Owens N."/>
            <person name="Weber N.D."/>
            <person name="Virtaneva K."/>
            <person name="Barbian K."/>
            <person name="Babar A."/>
            <person name="Rosenke K."/>
        </authorList>
    </citation>
    <scope>NUCLEOTIDE SEQUENCE</scope>
    <source>
        <strain evidence="3">86-1</strain>
    </source>
</reference>
<evidence type="ECO:0000256" key="1">
    <source>
        <dbReference type="ARBA" id="ARBA00023125"/>
    </source>
</evidence>
<dbReference type="PROSITE" id="PS50943">
    <property type="entry name" value="HTH_CROC1"/>
    <property type="match status" value="1"/>
</dbReference>
<dbReference type="Gene3D" id="1.10.260.40">
    <property type="entry name" value="lambda repressor-like DNA-binding domains"/>
    <property type="match status" value="1"/>
</dbReference>
<evidence type="ECO:0000259" key="2">
    <source>
        <dbReference type="PROSITE" id="PS50943"/>
    </source>
</evidence>
<keyword evidence="1" id="KW-0238">DNA-binding</keyword>
<protein>
    <recommendedName>
        <fullName evidence="2">HTH cro/C1-type domain-containing protein</fullName>
    </recommendedName>
</protein>
<name>A0A212JTF9_9BACT</name>
<feature type="domain" description="HTH cro/C1-type" evidence="2">
    <location>
        <begin position="17"/>
        <end position="69"/>
    </location>
</feature>
<dbReference type="PANTHER" id="PTHR46558">
    <property type="entry name" value="TRACRIPTIONAL REGULATORY PROTEIN-RELATED-RELATED"/>
    <property type="match status" value="1"/>
</dbReference>
<dbReference type="EMBL" id="FLUM01000003">
    <property type="protein sequence ID" value="SBW02716.1"/>
    <property type="molecule type" value="Genomic_DNA"/>
</dbReference>
<dbReference type="SUPFAM" id="SSF47413">
    <property type="entry name" value="lambda repressor-like DNA-binding domains"/>
    <property type="match status" value="1"/>
</dbReference>